<evidence type="ECO:0000313" key="2">
    <source>
        <dbReference type="EMBL" id="KIZ00358.1"/>
    </source>
</evidence>
<dbReference type="STRING" id="145388.A0A0D2JMC7"/>
<evidence type="ECO:0000256" key="1">
    <source>
        <dbReference type="SAM" id="MobiDB-lite"/>
    </source>
</evidence>
<sequence length="298" mass="30292">MLAAWFPGAPLPLNISVQLEVDGQPCDPPFDSTINRSGFIIKRIYSMTELAGCHLTNFRRGAGDAALTLVITRGGQRSALRGGQEAGQGDVEAAPQIPATPRLAEPREPGRTAGAQQQGAGIHRAQGGVLPAAPAAEQATRADVPGPTAGRARREGETPGARRQQAAPAAMPWAAAPAAVEAEGVAPAMLAGLAQLEVPVPAAPLAAGGAAALNAAAAALQEAALLAYEEVLRAAEALGLPPERLDTVCGGVQAATEEAGGCRRFLGMEYPRLRRACAAGAMDVVRAWMERVAGSGGG</sequence>
<keyword evidence="3" id="KW-1185">Reference proteome</keyword>
<dbReference type="Proteomes" id="UP000054498">
    <property type="component" value="Unassembled WGS sequence"/>
</dbReference>
<protein>
    <submittedName>
        <fullName evidence="2">Uncharacterized protein</fullName>
    </submittedName>
</protein>
<dbReference type="RefSeq" id="XP_013899377.1">
    <property type="nucleotide sequence ID" value="XM_014043923.1"/>
</dbReference>
<organism evidence="2 3">
    <name type="scientific">Monoraphidium neglectum</name>
    <dbReference type="NCBI Taxonomy" id="145388"/>
    <lineage>
        <taxon>Eukaryota</taxon>
        <taxon>Viridiplantae</taxon>
        <taxon>Chlorophyta</taxon>
        <taxon>core chlorophytes</taxon>
        <taxon>Chlorophyceae</taxon>
        <taxon>CS clade</taxon>
        <taxon>Sphaeropleales</taxon>
        <taxon>Selenastraceae</taxon>
        <taxon>Monoraphidium</taxon>
    </lineage>
</organism>
<dbReference type="KEGG" id="mng:MNEG_7604"/>
<evidence type="ECO:0000313" key="3">
    <source>
        <dbReference type="Proteomes" id="UP000054498"/>
    </source>
</evidence>
<reference evidence="2 3" key="1">
    <citation type="journal article" date="2013" name="BMC Genomics">
        <title>Reconstruction of the lipid metabolism for the microalga Monoraphidium neglectum from its genome sequence reveals characteristics suitable for biofuel production.</title>
        <authorList>
            <person name="Bogen C."/>
            <person name="Al-Dilaimi A."/>
            <person name="Albersmeier A."/>
            <person name="Wichmann J."/>
            <person name="Grundmann M."/>
            <person name="Rupp O."/>
            <person name="Lauersen K.J."/>
            <person name="Blifernez-Klassen O."/>
            <person name="Kalinowski J."/>
            <person name="Goesmann A."/>
            <person name="Mussgnug J.H."/>
            <person name="Kruse O."/>
        </authorList>
    </citation>
    <scope>NUCLEOTIDE SEQUENCE [LARGE SCALE GENOMIC DNA]</scope>
    <source>
        <strain evidence="2 3">SAG 48.87</strain>
    </source>
</reference>
<dbReference type="EMBL" id="KK101580">
    <property type="protein sequence ID" value="KIZ00358.1"/>
    <property type="molecule type" value="Genomic_DNA"/>
</dbReference>
<feature type="compositionally biased region" description="Low complexity" evidence="1">
    <location>
        <begin position="111"/>
        <end position="142"/>
    </location>
</feature>
<name>A0A0D2JMC7_9CHLO</name>
<dbReference type="AlphaFoldDB" id="A0A0D2JMC7"/>
<gene>
    <name evidence="2" type="ORF">MNEG_7604</name>
</gene>
<proteinExistence type="predicted"/>
<feature type="compositionally biased region" description="Low complexity" evidence="1">
    <location>
        <begin position="159"/>
        <end position="170"/>
    </location>
</feature>
<accession>A0A0D2JMC7</accession>
<dbReference type="GeneID" id="25740480"/>
<feature type="region of interest" description="Disordered" evidence="1">
    <location>
        <begin position="79"/>
        <end position="170"/>
    </location>
</feature>